<keyword evidence="3" id="KW-1185">Reference proteome</keyword>
<comment type="caution">
    <text evidence="2">The sequence shown here is derived from an EMBL/GenBank/DDBJ whole genome shotgun (WGS) entry which is preliminary data.</text>
</comment>
<dbReference type="PROSITE" id="PS50041">
    <property type="entry name" value="C_TYPE_LECTIN_2"/>
    <property type="match status" value="1"/>
</dbReference>
<dbReference type="Pfam" id="PF00059">
    <property type="entry name" value="Lectin_C"/>
    <property type="match status" value="1"/>
</dbReference>
<evidence type="ECO:0000313" key="3">
    <source>
        <dbReference type="Proteomes" id="UP000887013"/>
    </source>
</evidence>
<dbReference type="AlphaFoldDB" id="A0A8X6QPU4"/>
<dbReference type="InterPro" id="IPR016187">
    <property type="entry name" value="CTDL_fold"/>
</dbReference>
<reference evidence="2" key="1">
    <citation type="submission" date="2020-08" db="EMBL/GenBank/DDBJ databases">
        <title>Multicomponent nature underlies the extraordinary mechanical properties of spider dragline silk.</title>
        <authorList>
            <person name="Kono N."/>
            <person name="Nakamura H."/>
            <person name="Mori M."/>
            <person name="Yoshida Y."/>
            <person name="Ohtoshi R."/>
            <person name="Malay A.D."/>
            <person name="Moran D.A.P."/>
            <person name="Tomita M."/>
            <person name="Numata K."/>
            <person name="Arakawa K."/>
        </authorList>
    </citation>
    <scope>NUCLEOTIDE SEQUENCE</scope>
</reference>
<proteinExistence type="predicted"/>
<sequence>MCVYLSSRVISLDSIDTYCSTEVYGAKAFTRRLTDDGLKDFQRILADYLVFPNYVYIGMQRQLDSMRRSTDTFAFSNGEGTVKAEEYGLWASDPEYYDCGTVSYSKDFKVVPFQCDDKAIFMCEKKEEPCQHDYVRYVDYYGKCLVVIPDKENFMSAGYQCDNSKGHLFAYKSSDDTRSVASAVYSSVTLDGGIYAGLRKTSTGKWMYENEEEETSKSRWDPNDDRENDCGVYRFTRNQTLSLFSMKCDIQHRVLCIDEFQKSRTFEVRGKRQQRRRALMRSGDTHCTLPLLSRGRRRDLIRSEKYVGRNVIRPTFKKICERVSSAILTSLKR</sequence>
<dbReference type="EMBL" id="BMAW01034708">
    <property type="protein sequence ID" value="GFU36365.1"/>
    <property type="molecule type" value="Genomic_DNA"/>
</dbReference>
<dbReference type="SUPFAM" id="SSF56436">
    <property type="entry name" value="C-type lectin-like"/>
    <property type="match status" value="2"/>
</dbReference>
<dbReference type="SMART" id="SM00034">
    <property type="entry name" value="CLECT"/>
    <property type="match status" value="1"/>
</dbReference>
<dbReference type="OrthoDB" id="6429727at2759"/>
<dbReference type="Proteomes" id="UP000887013">
    <property type="component" value="Unassembled WGS sequence"/>
</dbReference>
<dbReference type="InterPro" id="IPR001304">
    <property type="entry name" value="C-type_lectin-like"/>
</dbReference>
<evidence type="ECO:0000259" key="1">
    <source>
        <dbReference type="PROSITE" id="PS50041"/>
    </source>
</evidence>
<name>A0A8X6QPU4_NEPPI</name>
<accession>A0A8X6QPU4</accession>
<dbReference type="Gene3D" id="3.10.100.10">
    <property type="entry name" value="Mannose-Binding Protein A, subunit A"/>
    <property type="match status" value="2"/>
</dbReference>
<protein>
    <submittedName>
        <fullName evidence="2">C-type lectin domain-containing protein</fullName>
    </submittedName>
</protein>
<feature type="domain" description="C-type lectin" evidence="1">
    <location>
        <begin position="140"/>
        <end position="257"/>
    </location>
</feature>
<organism evidence="2 3">
    <name type="scientific">Nephila pilipes</name>
    <name type="common">Giant wood spider</name>
    <name type="synonym">Nephila maculata</name>
    <dbReference type="NCBI Taxonomy" id="299642"/>
    <lineage>
        <taxon>Eukaryota</taxon>
        <taxon>Metazoa</taxon>
        <taxon>Ecdysozoa</taxon>
        <taxon>Arthropoda</taxon>
        <taxon>Chelicerata</taxon>
        <taxon>Arachnida</taxon>
        <taxon>Araneae</taxon>
        <taxon>Araneomorphae</taxon>
        <taxon>Entelegynae</taxon>
        <taxon>Araneoidea</taxon>
        <taxon>Nephilidae</taxon>
        <taxon>Nephila</taxon>
    </lineage>
</organism>
<evidence type="ECO:0000313" key="2">
    <source>
        <dbReference type="EMBL" id="GFU36365.1"/>
    </source>
</evidence>
<gene>
    <name evidence="2" type="primary">AVEN_79069_1</name>
    <name evidence="2" type="ORF">NPIL_417641</name>
</gene>
<dbReference type="CDD" id="cd00037">
    <property type="entry name" value="CLECT"/>
    <property type="match status" value="2"/>
</dbReference>
<dbReference type="InterPro" id="IPR016186">
    <property type="entry name" value="C-type_lectin-like/link_sf"/>
</dbReference>